<reference evidence="1 2" key="1">
    <citation type="submission" date="2022-09" db="EMBL/GenBank/DDBJ databases">
        <authorList>
            <person name="Palmer J.M."/>
        </authorList>
    </citation>
    <scope>NUCLEOTIDE SEQUENCE [LARGE SCALE GENOMIC DNA]</scope>
    <source>
        <strain evidence="1 2">DSM 7382</strain>
    </source>
</reference>
<accession>A0AAW0GXW5</accession>
<evidence type="ECO:0000313" key="1">
    <source>
        <dbReference type="EMBL" id="KAK7695763.1"/>
    </source>
</evidence>
<keyword evidence="2" id="KW-1185">Reference proteome</keyword>
<evidence type="ECO:0000313" key="2">
    <source>
        <dbReference type="Proteomes" id="UP001385951"/>
    </source>
</evidence>
<dbReference type="Proteomes" id="UP001385951">
    <property type="component" value="Unassembled WGS sequence"/>
</dbReference>
<organism evidence="1 2">
    <name type="scientific">Cerrena zonata</name>
    <dbReference type="NCBI Taxonomy" id="2478898"/>
    <lineage>
        <taxon>Eukaryota</taxon>
        <taxon>Fungi</taxon>
        <taxon>Dikarya</taxon>
        <taxon>Basidiomycota</taxon>
        <taxon>Agaricomycotina</taxon>
        <taxon>Agaricomycetes</taxon>
        <taxon>Polyporales</taxon>
        <taxon>Cerrenaceae</taxon>
        <taxon>Cerrena</taxon>
    </lineage>
</organism>
<name>A0AAW0GXW5_9APHY</name>
<gene>
    <name evidence="1" type="ORF">QCA50_000400</name>
</gene>
<proteinExistence type="predicted"/>
<comment type="caution">
    <text evidence="1">The sequence shown here is derived from an EMBL/GenBank/DDBJ whole genome shotgun (WGS) entry which is preliminary data.</text>
</comment>
<protein>
    <submittedName>
        <fullName evidence="1">Uncharacterized protein</fullName>
    </submittedName>
</protein>
<sequence>MVQRQTGSDIGTNLSDGKLWTSRTQIPKAVGTNANLQASVLCKPTNPMLQHYSLYIVGRMYYRKLSTVLFTDPTALKWQLGEDGVDCLLYRGSGIGSGS</sequence>
<dbReference type="EMBL" id="JASBNA010000001">
    <property type="protein sequence ID" value="KAK7695763.1"/>
    <property type="molecule type" value="Genomic_DNA"/>
</dbReference>
<dbReference type="AlphaFoldDB" id="A0AAW0GXW5"/>